<dbReference type="Proteomes" id="UP001224775">
    <property type="component" value="Unassembled WGS sequence"/>
</dbReference>
<dbReference type="PROSITE" id="PS50089">
    <property type="entry name" value="ZF_RING_2"/>
    <property type="match status" value="1"/>
</dbReference>
<evidence type="ECO:0000256" key="1">
    <source>
        <dbReference type="ARBA" id="ARBA00022723"/>
    </source>
</evidence>
<name>A0AAD8YFF4_9STRA</name>
<evidence type="ECO:0000313" key="8">
    <source>
        <dbReference type="Proteomes" id="UP001224775"/>
    </source>
</evidence>
<sequence>MNLHMQLANGRLFKAPAPAAGRDRRRMAMTDVTNVLIAGMSHPPNIVRTMNASDDFEDIIHAPTTKFQYQDCSPPWPHHDVEQQQQQPSSQRRASHRRLHAMDYYDIVSTTQAYPSHGVADGVSRPTPTRKFEQLRNNTLCNQRTSRSSDFHSSHAALHTQKYPSVSSSSKQLYSRHHHHCSQNSQDTVKPSFIVPSNISELISDLNAKAKLLSREEEEEYDDSSSLDYSSDDSMIEAAIYKSVAPPPPSIKQHQEQSMGGTSMKDLICAVCLDFPDDPKHIASVSGCTHRFCFSCIDSWAKRGNNECPLCKSTFHLVASGDRVRWY</sequence>
<dbReference type="PANTHER" id="PTHR47776">
    <property type="entry name" value="F5A8.9 PROTEIN"/>
    <property type="match status" value="1"/>
</dbReference>
<feature type="region of interest" description="Disordered" evidence="5">
    <location>
        <begin position="141"/>
        <end position="189"/>
    </location>
</feature>
<evidence type="ECO:0000256" key="4">
    <source>
        <dbReference type="PROSITE-ProRule" id="PRU00175"/>
    </source>
</evidence>
<evidence type="ECO:0000313" key="7">
    <source>
        <dbReference type="EMBL" id="KAK1744226.1"/>
    </source>
</evidence>
<feature type="region of interest" description="Disordered" evidence="5">
    <location>
        <begin position="68"/>
        <end position="96"/>
    </location>
</feature>
<dbReference type="PANTHER" id="PTHR47776:SF2">
    <property type="entry name" value="RING-TYPE E3 UBIQUITIN TRANSFERASE BRCA1"/>
    <property type="match status" value="1"/>
</dbReference>
<protein>
    <recommendedName>
        <fullName evidence="6">RING-type domain-containing protein</fullName>
    </recommendedName>
</protein>
<evidence type="ECO:0000259" key="6">
    <source>
        <dbReference type="PROSITE" id="PS50089"/>
    </source>
</evidence>
<accession>A0AAD8YFF4</accession>
<evidence type="ECO:0000256" key="5">
    <source>
        <dbReference type="SAM" id="MobiDB-lite"/>
    </source>
</evidence>
<keyword evidence="3" id="KW-0862">Zinc</keyword>
<feature type="domain" description="RING-type" evidence="6">
    <location>
        <begin position="269"/>
        <end position="312"/>
    </location>
</feature>
<dbReference type="SUPFAM" id="SSF57850">
    <property type="entry name" value="RING/U-box"/>
    <property type="match status" value="1"/>
</dbReference>
<comment type="caution">
    <text evidence="7">The sequence shown here is derived from an EMBL/GenBank/DDBJ whole genome shotgun (WGS) entry which is preliminary data.</text>
</comment>
<dbReference type="InterPro" id="IPR017907">
    <property type="entry name" value="Znf_RING_CS"/>
</dbReference>
<reference evidence="7" key="1">
    <citation type="submission" date="2023-06" db="EMBL/GenBank/DDBJ databases">
        <title>Survivors Of The Sea: Transcriptome response of Skeletonema marinoi to long-term dormancy.</title>
        <authorList>
            <person name="Pinder M.I.M."/>
            <person name="Kourtchenko O."/>
            <person name="Robertson E.K."/>
            <person name="Larsson T."/>
            <person name="Maumus F."/>
            <person name="Osuna-Cruz C.M."/>
            <person name="Vancaester E."/>
            <person name="Stenow R."/>
            <person name="Vandepoele K."/>
            <person name="Ploug H."/>
            <person name="Bruchert V."/>
            <person name="Godhe A."/>
            <person name="Topel M."/>
        </authorList>
    </citation>
    <scope>NUCLEOTIDE SEQUENCE</scope>
    <source>
        <strain evidence="7">R05AC</strain>
    </source>
</reference>
<dbReference type="SMART" id="SM00184">
    <property type="entry name" value="RING"/>
    <property type="match status" value="1"/>
</dbReference>
<feature type="compositionally biased region" description="Polar residues" evidence="5">
    <location>
        <begin position="162"/>
        <end position="173"/>
    </location>
</feature>
<gene>
    <name evidence="7" type="ORF">QTG54_004759</name>
</gene>
<evidence type="ECO:0000256" key="3">
    <source>
        <dbReference type="ARBA" id="ARBA00022833"/>
    </source>
</evidence>
<keyword evidence="8" id="KW-1185">Reference proteome</keyword>
<proteinExistence type="predicted"/>
<dbReference type="Gene3D" id="3.30.40.10">
    <property type="entry name" value="Zinc/RING finger domain, C3HC4 (zinc finger)"/>
    <property type="match status" value="1"/>
</dbReference>
<feature type="compositionally biased region" description="Low complexity" evidence="5">
    <location>
        <begin position="83"/>
        <end position="92"/>
    </location>
</feature>
<dbReference type="InterPro" id="IPR018957">
    <property type="entry name" value="Znf_C3HC4_RING-type"/>
</dbReference>
<keyword evidence="1" id="KW-0479">Metal-binding</keyword>
<organism evidence="7 8">
    <name type="scientific">Skeletonema marinoi</name>
    <dbReference type="NCBI Taxonomy" id="267567"/>
    <lineage>
        <taxon>Eukaryota</taxon>
        <taxon>Sar</taxon>
        <taxon>Stramenopiles</taxon>
        <taxon>Ochrophyta</taxon>
        <taxon>Bacillariophyta</taxon>
        <taxon>Coscinodiscophyceae</taxon>
        <taxon>Thalassiosirophycidae</taxon>
        <taxon>Thalassiosirales</taxon>
        <taxon>Skeletonemataceae</taxon>
        <taxon>Skeletonema</taxon>
        <taxon>Skeletonema marinoi-dohrnii complex</taxon>
    </lineage>
</organism>
<dbReference type="InterPro" id="IPR013083">
    <property type="entry name" value="Znf_RING/FYVE/PHD"/>
</dbReference>
<dbReference type="InterPro" id="IPR001841">
    <property type="entry name" value="Znf_RING"/>
</dbReference>
<evidence type="ECO:0000256" key="2">
    <source>
        <dbReference type="ARBA" id="ARBA00022771"/>
    </source>
</evidence>
<dbReference type="GO" id="GO:0008270">
    <property type="term" value="F:zinc ion binding"/>
    <property type="evidence" value="ECO:0007669"/>
    <property type="project" value="UniProtKB-KW"/>
</dbReference>
<dbReference type="AlphaFoldDB" id="A0AAD8YFF4"/>
<keyword evidence="2 4" id="KW-0863">Zinc-finger</keyword>
<dbReference type="EMBL" id="JATAAI010000007">
    <property type="protein sequence ID" value="KAK1744226.1"/>
    <property type="molecule type" value="Genomic_DNA"/>
</dbReference>
<dbReference type="Pfam" id="PF00097">
    <property type="entry name" value="zf-C3HC4"/>
    <property type="match status" value="1"/>
</dbReference>
<dbReference type="PROSITE" id="PS00518">
    <property type="entry name" value="ZF_RING_1"/>
    <property type="match status" value="1"/>
</dbReference>